<evidence type="ECO:0000256" key="16">
    <source>
        <dbReference type="RuleBase" id="RU362098"/>
    </source>
</evidence>
<comment type="caution">
    <text evidence="18">The sequence shown here is derived from an EMBL/GenBank/DDBJ whole genome shotgun (WGS) entry which is preliminary data.</text>
</comment>
<evidence type="ECO:0000256" key="10">
    <source>
        <dbReference type="ARBA" id="ARBA00023065"/>
    </source>
</evidence>
<proteinExistence type="inferred from homology"/>
<keyword evidence="15" id="KW-0460">Magnesium</keyword>
<keyword evidence="9 16" id="KW-0408">Iron</keyword>
<keyword evidence="3 16" id="KW-0813">Transport</keyword>
<feature type="transmembrane region" description="Helical" evidence="16">
    <location>
        <begin position="563"/>
        <end position="583"/>
    </location>
</feature>
<protein>
    <recommendedName>
        <fullName evidence="13 16">Ferrous iron transport protein B</fullName>
    </recommendedName>
</protein>
<feature type="binding site" evidence="14">
    <location>
        <begin position="48"/>
        <end position="52"/>
    </location>
    <ligand>
        <name>GTP</name>
        <dbReference type="ChEBI" id="CHEBI:37565"/>
        <label>1</label>
    </ligand>
</feature>
<dbReference type="PRINTS" id="PR00326">
    <property type="entry name" value="GTP1OBG"/>
</dbReference>
<comment type="similarity">
    <text evidence="16">Belongs to the TRAFAC class TrmE-Era-EngA-EngB-Septin-like GTPase superfamily. FeoB GTPase (TC 9.A.8) family.</text>
</comment>
<evidence type="ECO:0000256" key="1">
    <source>
        <dbReference type="ARBA" id="ARBA00003926"/>
    </source>
</evidence>
<feature type="binding site" evidence="15">
    <location>
        <position position="34"/>
    </location>
    <ligand>
        <name>Mg(2+)</name>
        <dbReference type="ChEBI" id="CHEBI:18420"/>
        <label>2</label>
    </ligand>
</feature>
<keyword evidence="4" id="KW-1003">Cell membrane</keyword>
<evidence type="ECO:0000256" key="2">
    <source>
        <dbReference type="ARBA" id="ARBA00004651"/>
    </source>
</evidence>
<evidence type="ECO:0000259" key="17">
    <source>
        <dbReference type="PROSITE" id="PS51711"/>
    </source>
</evidence>
<keyword evidence="5 16" id="KW-0410">Iron transport</keyword>
<evidence type="ECO:0000256" key="14">
    <source>
        <dbReference type="PIRSR" id="PIRSR603373-1"/>
    </source>
</evidence>
<feature type="binding site" evidence="15">
    <location>
        <position position="38"/>
    </location>
    <ligand>
        <name>Mg(2+)</name>
        <dbReference type="ChEBI" id="CHEBI:18420"/>
        <label>2</label>
    </ligand>
</feature>
<feature type="transmembrane region" description="Helical" evidence="16">
    <location>
        <begin position="496"/>
        <end position="516"/>
    </location>
</feature>
<gene>
    <name evidence="18" type="ORF">Tfer_0282</name>
</gene>
<name>A0A0L6W744_9FIRM</name>
<feature type="binding site" evidence="15">
    <location>
        <position position="35"/>
    </location>
    <ligand>
        <name>Mg(2+)</name>
        <dbReference type="ChEBI" id="CHEBI:18420"/>
        <label>2</label>
    </ligand>
</feature>
<dbReference type="InterPro" id="IPR003373">
    <property type="entry name" value="Fe2_transport_prot-B"/>
</dbReference>
<keyword evidence="12 16" id="KW-0472">Membrane</keyword>
<comment type="subcellular location">
    <subcellularLocation>
        <location evidence="2 16">Cell membrane</location>
        <topology evidence="2 16">Multi-pass membrane protein</topology>
    </subcellularLocation>
</comment>
<evidence type="ECO:0000256" key="13">
    <source>
        <dbReference type="NCBIfam" id="TIGR00437"/>
    </source>
</evidence>
<evidence type="ECO:0000256" key="9">
    <source>
        <dbReference type="ARBA" id="ARBA00023004"/>
    </source>
</evidence>
<feature type="transmembrane region" description="Helical" evidence="16">
    <location>
        <begin position="369"/>
        <end position="392"/>
    </location>
</feature>
<keyword evidence="19" id="KW-1185">Reference proteome</keyword>
<keyword evidence="11 14" id="KW-0342">GTP-binding</keyword>
<dbReference type="InterPro" id="IPR050860">
    <property type="entry name" value="FeoB_GTPase"/>
</dbReference>
<feature type="transmembrane region" description="Helical" evidence="16">
    <location>
        <begin position="592"/>
        <end position="609"/>
    </location>
</feature>
<dbReference type="EMBL" id="LGTE01000001">
    <property type="protein sequence ID" value="KNZ71203.1"/>
    <property type="molecule type" value="Genomic_DNA"/>
</dbReference>
<keyword evidence="15" id="KW-0479">Metal-binding</keyword>
<feature type="binding site" evidence="15">
    <location>
        <position position="37"/>
    </location>
    <ligand>
        <name>Mg(2+)</name>
        <dbReference type="ChEBI" id="CHEBI:18420"/>
        <label>2</label>
    </ligand>
</feature>
<dbReference type="Pfam" id="PF07664">
    <property type="entry name" value="FeoB_C"/>
    <property type="match status" value="1"/>
</dbReference>
<organism evidence="18 19">
    <name type="scientific">Thermincola ferriacetica</name>
    <dbReference type="NCBI Taxonomy" id="281456"/>
    <lineage>
        <taxon>Bacteria</taxon>
        <taxon>Bacillati</taxon>
        <taxon>Bacillota</taxon>
        <taxon>Clostridia</taxon>
        <taxon>Eubacteriales</taxon>
        <taxon>Thermincolaceae</taxon>
        <taxon>Thermincola</taxon>
    </lineage>
</organism>
<feature type="domain" description="FeoB-type G" evidence="17">
    <location>
        <begin position="16"/>
        <end position="172"/>
    </location>
</feature>
<dbReference type="InterPro" id="IPR011642">
    <property type="entry name" value="Gate_dom"/>
</dbReference>
<dbReference type="InterPro" id="IPR011640">
    <property type="entry name" value="Fe2_transport_prot_B_C"/>
</dbReference>
<keyword evidence="10" id="KW-0406">Ion transport</keyword>
<dbReference type="Proteomes" id="UP000037175">
    <property type="component" value="Unassembled WGS sequence"/>
</dbReference>
<feature type="binding site" evidence="14">
    <location>
        <begin position="152"/>
        <end position="154"/>
    </location>
    <ligand>
        <name>GTP</name>
        <dbReference type="ChEBI" id="CHEBI:37565"/>
        <label>1</label>
    </ligand>
</feature>
<dbReference type="InterPro" id="IPR027417">
    <property type="entry name" value="P-loop_NTPase"/>
</dbReference>
<accession>A0A0L6W744</accession>
<evidence type="ECO:0000256" key="12">
    <source>
        <dbReference type="ARBA" id="ARBA00023136"/>
    </source>
</evidence>
<reference evidence="19" key="1">
    <citation type="submission" date="2015-07" db="EMBL/GenBank/DDBJ databases">
        <title>Complete Genome of Thermincola ferriacetica strain Z-0001T.</title>
        <authorList>
            <person name="Lusk B."/>
            <person name="Badalamenti J.P."/>
            <person name="Parameswaran P."/>
            <person name="Bond D.R."/>
            <person name="Torres C.I."/>
        </authorList>
    </citation>
    <scope>NUCLEOTIDE SEQUENCE [LARGE SCALE GENOMIC DNA]</scope>
    <source>
        <strain evidence="19">Z-0001</strain>
    </source>
</reference>
<dbReference type="InterPro" id="IPR030389">
    <property type="entry name" value="G_FEOB_dom"/>
</dbReference>
<evidence type="ECO:0000313" key="18">
    <source>
        <dbReference type="EMBL" id="KNZ71203.1"/>
    </source>
</evidence>
<evidence type="ECO:0000256" key="5">
    <source>
        <dbReference type="ARBA" id="ARBA00022496"/>
    </source>
</evidence>
<dbReference type="AlphaFoldDB" id="A0A0L6W744"/>
<feature type="transmembrane region" description="Helical" evidence="16">
    <location>
        <begin position="621"/>
        <end position="642"/>
    </location>
</feature>
<dbReference type="Pfam" id="PF07670">
    <property type="entry name" value="Gate"/>
    <property type="match status" value="2"/>
</dbReference>
<dbReference type="SUPFAM" id="SSF52540">
    <property type="entry name" value="P-loop containing nucleoside triphosphate hydrolases"/>
    <property type="match status" value="1"/>
</dbReference>
<comment type="function">
    <text evidence="1 16">Probable transporter of a GTP-driven Fe(2+) uptake system.</text>
</comment>
<evidence type="ECO:0000256" key="11">
    <source>
        <dbReference type="ARBA" id="ARBA00023134"/>
    </source>
</evidence>
<feature type="transmembrane region" description="Helical" evidence="16">
    <location>
        <begin position="330"/>
        <end position="349"/>
    </location>
</feature>
<keyword evidence="6 16" id="KW-0812">Transmembrane</keyword>
<dbReference type="GO" id="GO:0005886">
    <property type="term" value="C:plasma membrane"/>
    <property type="evidence" value="ECO:0007669"/>
    <property type="project" value="UniProtKB-SubCell"/>
</dbReference>
<dbReference type="CDD" id="cd01879">
    <property type="entry name" value="FeoB"/>
    <property type="match status" value="1"/>
</dbReference>
<dbReference type="InterPro" id="IPR006073">
    <property type="entry name" value="GTP-bd"/>
</dbReference>
<dbReference type="PANTHER" id="PTHR43185">
    <property type="entry name" value="FERROUS IRON TRANSPORT PROTEIN B"/>
    <property type="match status" value="1"/>
</dbReference>
<dbReference type="Gene3D" id="3.40.50.300">
    <property type="entry name" value="P-loop containing nucleotide triphosphate hydrolases"/>
    <property type="match status" value="1"/>
</dbReference>
<keyword evidence="7 14" id="KW-0547">Nucleotide-binding</keyword>
<dbReference type="NCBIfam" id="TIGR00437">
    <property type="entry name" value="feoB"/>
    <property type="match status" value="1"/>
</dbReference>
<dbReference type="GO" id="GO:0046872">
    <property type="term" value="F:metal ion binding"/>
    <property type="evidence" value="ECO:0007669"/>
    <property type="project" value="UniProtKB-KW"/>
</dbReference>
<keyword evidence="8 16" id="KW-1133">Transmembrane helix</keyword>
<feature type="transmembrane region" description="Helical" evidence="16">
    <location>
        <begin position="432"/>
        <end position="452"/>
    </location>
</feature>
<dbReference type="PROSITE" id="PS51711">
    <property type="entry name" value="G_FEOB"/>
    <property type="match status" value="1"/>
</dbReference>
<evidence type="ECO:0000256" key="3">
    <source>
        <dbReference type="ARBA" id="ARBA00022448"/>
    </source>
</evidence>
<dbReference type="GO" id="GO:0015093">
    <property type="term" value="F:ferrous iron transmembrane transporter activity"/>
    <property type="evidence" value="ECO:0007669"/>
    <property type="project" value="UniProtKB-UniRule"/>
</dbReference>
<evidence type="ECO:0000256" key="15">
    <source>
        <dbReference type="PIRSR" id="PIRSR603373-2"/>
    </source>
</evidence>
<dbReference type="GO" id="GO:0005525">
    <property type="term" value="F:GTP binding"/>
    <property type="evidence" value="ECO:0007669"/>
    <property type="project" value="UniProtKB-KW"/>
</dbReference>
<sequence>MHCHDSGLKIEIPSDAKKIVLAGNPNVGKSVFFNALTGMYVDVSNYPGTTLEISHGKFGNDVVIDTPGVYGISSFNDEERIARDIILNADVVINIVDAVHLERDLFLTQQIIDTGVPVVVALNMLDEAERQGRKIDVDLLSDLLGVPVIPTVATEKIGLEELKKKICCARQGNIDHELQKQLNTLVDRVGSQGEALLILEGDPIIAERHGIAPGDKREKLYIKRRERVNDIVSHVVSESNKGASFSTILGRLMIRPWTGIPLLILALWGMYELIGVFIAGTVVGFTEETVMQGMYEPFIRGLVSKIFSEQSVIGTLLIGEFGVLTMTVTYILGLLLPLVVGFYLVLSAFEDSGYLPRIATLTDRILSGIGLNGRAVIPIILGFGCVTMATITTRLLGSDRERRIAIFLLAMAIPCSAQLAVVVSMLAGMPAAYVGVYVAAILTLLVTVGTIMNRVLPGRSSEFLIDLPPLRVPRLNNVVTKTVTKSYMFLKEATPLFALGALIIGILNVTGILRVLQGLLSPLTVGWLGLPKEAANAFIMGFVRRDFGAAGLASLDLSPSQTIVALITITIFVPCIASAMVIFKERGKKEAAITWITILGIAFFVGGIVNQLFKLFSGPKAFVSGGSIILVFLAVMAIVSVANKIIPSKTLET</sequence>
<feature type="binding site" evidence="14">
    <location>
        <begin position="23"/>
        <end position="30"/>
    </location>
    <ligand>
        <name>GTP</name>
        <dbReference type="ChEBI" id="CHEBI:37565"/>
        <label>1</label>
    </ligand>
</feature>
<feature type="transmembrane region" description="Helical" evidence="16">
    <location>
        <begin position="260"/>
        <end position="286"/>
    </location>
</feature>
<evidence type="ECO:0000256" key="6">
    <source>
        <dbReference type="ARBA" id="ARBA00022692"/>
    </source>
</evidence>
<evidence type="ECO:0000256" key="4">
    <source>
        <dbReference type="ARBA" id="ARBA00022475"/>
    </source>
</evidence>
<feature type="binding site" evidence="14">
    <location>
        <begin position="123"/>
        <end position="126"/>
    </location>
    <ligand>
        <name>GTP</name>
        <dbReference type="ChEBI" id="CHEBI:37565"/>
        <label>1</label>
    </ligand>
</feature>
<evidence type="ECO:0000313" key="19">
    <source>
        <dbReference type="Proteomes" id="UP000037175"/>
    </source>
</evidence>
<dbReference type="PANTHER" id="PTHR43185:SF1">
    <property type="entry name" value="FE(2+) TRANSPORTER FEOB"/>
    <property type="match status" value="1"/>
</dbReference>
<dbReference type="RefSeq" id="WP_052216550.1">
    <property type="nucleotide sequence ID" value="NZ_LGTE01000001.1"/>
</dbReference>
<feature type="binding site" evidence="14">
    <location>
        <begin position="65"/>
        <end position="68"/>
    </location>
    <ligand>
        <name>GTP</name>
        <dbReference type="ChEBI" id="CHEBI:37565"/>
        <label>1</label>
    </ligand>
</feature>
<dbReference type="PATRIC" id="fig|281456.6.peg.297"/>
<evidence type="ECO:0000256" key="7">
    <source>
        <dbReference type="ARBA" id="ARBA00022741"/>
    </source>
</evidence>
<dbReference type="Pfam" id="PF02421">
    <property type="entry name" value="FeoB_N"/>
    <property type="match status" value="1"/>
</dbReference>
<feature type="transmembrane region" description="Helical" evidence="16">
    <location>
        <begin position="404"/>
        <end position="426"/>
    </location>
</feature>
<evidence type="ECO:0000256" key="8">
    <source>
        <dbReference type="ARBA" id="ARBA00022989"/>
    </source>
</evidence>